<dbReference type="STRING" id="329884.A0A4U0WZU9"/>
<evidence type="ECO:0000259" key="12">
    <source>
        <dbReference type="Pfam" id="PF17407"/>
    </source>
</evidence>
<keyword evidence="5" id="KW-0687">Ribonucleoprotein</keyword>
<sequence length="1159" mass="127861">MAASGVKRRKLEHVSSDEDDDASFASFGESDEIVAEPLGDEDEGLEDVDDEDGSLADEAAGEPEDVENDKQNGEDVAKIATPRFIAAQQGQDRTDGAKARRAALDAGGGAYMTGTFKSNMFKLQVDELLEQIRPRRGKREEAAEEALHALKKTFDQVPARGSLLTDEAEQQLLKSSKVIVPFPQPRPPRDAKYKLEFAGPSSINVIGSYALKTNLRSKEALEIDMVVTMPSSLFQEKDYLNYRYFYKRAYYLACLAASIKDEPTEYDVQFADLHDDQLRPTLVVSPPKPPSNEDMVKQSPRWRINVIPSVSADVFSQDKLSPSRNCVRAAGDTKAGPTSFYNSSLRADALPPSYLKLLHNAASTCDGFRDACLLGSTWLRQRGFAARISAGGFGNFEWSALIALLLQGGGPNGKPILSEGYSIYQLFKATLQVLAMRDLSKTALVVGAGDAKPTGDGTPMLWDASRAHNVLYKVTPWAYSQLRQDARTSLTMLGDQLFDGFDATFIMRTDNPLLRYDYVVDIPASAILAEKGSYHKLFSTLKRGVGDRTSLVTMKTPPSALWRPGSRRSKPAPDASISVGIVVNSDTFNRTVDHGPPAESKAEAASFRKFWGEKAELRRFKDGSITESLVWGTGESGQTVLEQVVRFLLSRHIGQDAEQSASFVGHGFARLLRQGASMAAYSPLMEAYKQLETDIRGLERMPLSVRHIMPADPQLRYCSIRPPFDIAGRQRPTPANITIQFEGSTRWPDDVAAIQRTKIAFLLKLSELLQEASAAITARVGLENPSDESLNQAYLDIAYGSGAAFRMRIHHDREQTLLERQLKDKSLAPSSKEAAARALAAYKRDYIKAPAHTQAVARLCSRYPALSGTVRLLKKWFASHLLAHHIAEEVIELIAVRTFVQPWPWQTPSSVQTGFLRTLHWLARWDWRAEPLIVDLSGTGELKAAEVQAIRTRFEAWRKLDPSLNRIVLFAASSLDPDGTTWTDGRPQRVVAGRMTALAKAACAEVQEKQVALEPAGLFASPLSVFDFVLHLDPALSGGKQRKGASNGTTFKNLELAAQDDESMIGFDAAQLLLDELETLYGSAVLFFSGGSERPVIAGLWSPQTARRGWKMNLAYSTIPQRVRAKEETVRAEINKDAMLAEIARLGRELVERVEVSSR</sequence>
<comment type="caution">
    <text evidence="13">The sequence shown here is derived from an EMBL/GenBank/DDBJ whole genome shotgun (WGS) entry which is preliminary data.</text>
</comment>
<comment type="subcellular location">
    <subcellularLocation>
        <location evidence="1 5">Nucleus</location>
        <location evidence="1 5">Nucleolus</location>
    </subcellularLocation>
</comment>
<dbReference type="InterPro" id="IPR035371">
    <property type="entry name" value="Nrap_D6"/>
</dbReference>
<dbReference type="InterPro" id="IPR035369">
    <property type="entry name" value="Nrap_D4"/>
</dbReference>
<evidence type="ECO:0000259" key="8">
    <source>
        <dbReference type="Pfam" id="PF17403"/>
    </source>
</evidence>
<dbReference type="Pfam" id="PF03813">
    <property type="entry name" value="Nrap"/>
    <property type="match status" value="1"/>
</dbReference>
<evidence type="ECO:0000256" key="1">
    <source>
        <dbReference type="ARBA" id="ARBA00004604"/>
    </source>
</evidence>
<proteinExistence type="inferred from homology"/>
<dbReference type="Proteomes" id="UP000309340">
    <property type="component" value="Unassembled WGS sequence"/>
</dbReference>
<dbReference type="GO" id="GO:0034456">
    <property type="term" value="C:UTP-C complex"/>
    <property type="evidence" value="ECO:0007669"/>
    <property type="project" value="TreeGrafter"/>
</dbReference>
<feature type="domain" description="Nrap protein" evidence="7">
    <location>
        <begin position="223"/>
        <end position="363"/>
    </location>
</feature>
<feature type="domain" description="Nrap protein" evidence="9">
    <location>
        <begin position="530"/>
        <end position="653"/>
    </location>
</feature>
<keyword evidence="4 5" id="KW-0539">Nucleus</keyword>
<dbReference type="GO" id="GO:0032040">
    <property type="term" value="C:small-subunit processome"/>
    <property type="evidence" value="ECO:0007669"/>
    <property type="project" value="TreeGrafter"/>
</dbReference>
<evidence type="ECO:0000256" key="2">
    <source>
        <dbReference type="ARBA" id="ARBA00006674"/>
    </source>
</evidence>
<dbReference type="Gene3D" id="3.30.70.3030">
    <property type="match status" value="1"/>
</dbReference>
<feature type="compositionally biased region" description="Basic residues" evidence="6">
    <location>
        <begin position="1"/>
        <end position="11"/>
    </location>
</feature>
<accession>A0A4U0WZU9</accession>
<dbReference type="Pfam" id="PF17404">
    <property type="entry name" value="Nrap_D3"/>
    <property type="match status" value="1"/>
</dbReference>
<dbReference type="GO" id="GO:0006409">
    <property type="term" value="P:tRNA export from nucleus"/>
    <property type="evidence" value="ECO:0007669"/>
    <property type="project" value="TreeGrafter"/>
</dbReference>
<dbReference type="InterPro" id="IPR035370">
    <property type="entry name" value="Nrap_D5"/>
</dbReference>
<feature type="domain" description="Nrap protein" evidence="12">
    <location>
        <begin position="1023"/>
        <end position="1154"/>
    </location>
</feature>
<feature type="domain" description="Nrap protein" evidence="10">
    <location>
        <begin position="675"/>
        <end position="860"/>
    </location>
</feature>
<evidence type="ECO:0000256" key="4">
    <source>
        <dbReference type="ARBA" id="ARBA00023242"/>
    </source>
</evidence>
<evidence type="ECO:0000259" key="11">
    <source>
        <dbReference type="Pfam" id="PF17406"/>
    </source>
</evidence>
<feature type="domain" description="Nrap protein" evidence="11">
    <location>
        <begin position="863"/>
        <end position="1019"/>
    </location>
</feature>
<evidence type="ECO:0000256" key="3">
    <source>
        <dbReference type="ARBA" id="ARBA00022884"/>
    </source>
</evidence>
<dbReference type="PANTHER" id="PTHR17972">
    <property type="entry name" value="NUCLEOLAR RNA-ASSOCIATED PROTEIN"/>
    <property type="match status" value="1"/>
</dbReference>
<feature type="compositionally biased region" description="Acidic residues" evidence="6">
    <location>
        <begin position="29"/>
        <end position="67"/>
    </location>
</feature>
<dbReference type="InterPro" id="IPR035368">
    <property type="entry name" value="Nrap_D3"/>
</dbReference>
<protein>
    <recommendedName>
        <fullName evidence="5">U3 small nucleolar RNA-associated protein 22</fullName>
    </recommendedName>
</protein>
<dbReference type="Pfam" id="PF17403">
    <property type="entry name" value="Nrap_D2"/>
    <property type="match status" value="1"/>
</dbReference>
<keyword evidence="5" id="KW-0698">rRNA processing</keyword>
<feature type="domain" description="Nrap protein" evidence="8">
    <location>
        <begin position="368"/>
        <end position="507"/>
    </location>
</feature>
<feature type="region of interest" description="Disordered" evidence="6">
    <location>
        <begin position="1"/>
        <end position="73"/>
    </location>
</feature>
<dbReference type="GO" id="GO:0006364">
    <property type="term" value="P:rRNA processing"/>
    <property type="evidence" value="ECO:0007669"/>
    <property type="project" value="UniProtKB-KW"/>
</dbReference>
<reference evidence="13 14" key="1">
    <citation type="submission" date="2017-03" db="EMBL/GenBank/DDBJ databases">
        <title>Genomes of endolithic fungi from Antarctica.</title>
        <authorList>
            <person name="Coleine C."/>
            <person name="Masonjones S."/>
            <person name="Stajich J.E."/>
        </authorList>
    </citation>
    <scope>NUCLEOTIDE SEQUENCE [LARGE SCALE GENOMIC DNA]</scope>
    <source>
        <strain evidence="13 14">CCFEE 5184</strain>
    </source>
</reference>
<comment type="similarity">
    <text evidence="2 5">Belongs to the NRAP family.</text>
</comment>
<dbReference type="EMBL" id="NAJQ01000510">
    <property type="protein sequence ID" value="TKA68398.1"/>
    <property type="molecule type" value="Genomic_DNA"/>
</dbReference>
<evidence type="ECO:0000259" key="9">
    <source>
        <dbReference type="Pfam" id="PF17404"/>
    </source>
</evidence>
<dbReference type="Gene3D" id="1.10.1410.10">
    <property type="match status" value="1"/>
</dbReference>
<dbReference type="Pfam" id="PF17405">
    <property type="entry name" value="Nrap_D4"/>
    <property type="match status" value="1"/>
</dbReference>
<evidence type="ECO:0000313" key="13">
    <source>
        <dbReference type="EMBL" id="TKA68398.1"/>
    </source>
</evidence>
<evidence type="ECO:0000256" key="5">
    <source>
        <dbReference type="RuleBase" id="RU364032"/>
    </source>
</evidence>
<organism evidence="13 14">
    <name type="scientific">Friedmanniomyces simplex</name>
    <dbReference type="NCBI Taxonomy" id="329884"/>
    <lineage>
        <taxon>Eukaryota</taxon>
        <taxon>Fungi</taxon>
        <taxon>Dikarya</taxon>
        <taxon>Ascomycota</taxon>
        <taxon>Pezizomycotina</taxon>
        <taxon>Dothideomycetes</taxon>
        <taxon>Dothideomycetidae</taxon>
        <taxon>Mycosphaerellales</taxon>
        <taxon>Teratosphaeriaceae</taxon>
        <taxon>Friedmanniomyces</taxon>
    </lineage>
</organism>
<dbReference type="InterPro" id="IPR035367">
    <property type="entry name" value="Nrap_D2"/>
</dbReference>
<dbReference type="Pfam" id="PF17406">
    <property type="entry name" value="Nrap_D5"/>
    <property type="match status" value="1"/>
</dbReference>
<keyword evidence="5" id="KW-0690">Ribosome biogenesis</keyword>
<dbReference type="OrthoDB" id="10251401at2759"/>
<dbReference type="AlphaFoldDB" id="A0A4U0WZU9"/>
<evidence type="ECO:0000313" key="14">
    <source>
        <dbReference type="Proteomes" id="UP000309340"/>
    </source>
</evidence>
<evidence type="ECO:0000259" key="7">
    <source>
        <dbReference type="Pfam" id="PF03813"/>
    </source>
</evidence>
<keyword evidence="14" id="KW-1185">Reference proteome</keyword>
<dbReference type="GO" id="GO:0032545">
    <property type="term" value="C:CURI complex"/>
    <property type="evidence" value="ECO:0007669"/>
    <property type="project" value="TreeGrafter"/>
</dbReference>
<name>A0A4U0WZU9_9PEZI</name>
<dbReference type="InterPro" id="IPR035082">
    <property type="entry name" value="Nrap_D1"/>
</dbReference>
<evidence type="ECO:0000259" key="10">
    <source>
        <dbReference type="Pfam" id="PF17405"/>
    </source>
</evidence>
<dbReference type="Pfam" id="PF17407">
    <property type="entry name" value="Nrap_D6"/>
    <property type="match status" value="1"/>
</dbReference>
<keyword evidence="3 5" id="KW-0694">RNA-binding</keyword>
<dbReference type="InterPro" id="IPR005554">
    <property type="entry name" value="NOL6/Upt22"/>
</dbReference>
<dbReference type="GO" id="GO:0003723">
    <property type="term" value="F:RNA binding"/>
    <property type="evidence" value="ECO:0007669"/>
    <property type="project" value="UniProtKB-KW"/>
</dbReference>
<gene>
    <name evidence="13" type="ORF">B0A55_08744</name>
</gene>
<evidence type="ECO:0000256" key="6">
    <source>
        <dbReference type="SAM" id="MobiDB-lite"/>
    </source>
</evidence>
<dbReference type="PANTHER" id="PTHR17972:SF0">
    <property type="entry name" value="NUCLEOLAR PROTEIN 6"/>
    <property type="match status" value="1"/>
</dbReference>